<gene>
    <name evidence="5" type="ORF">NDU88_009827</name>
</gene>
<feature type="compositionally biased region" description="Acidic residues" evidence="3">
    <location>
        <begin position="70"/>
        <end position="88"/>
    </location>
</feature>
<name>A0AAV7RZF0_PLEWA</name>
<keyword evidence="2" id="KW-0479">Metal-binding</keyword>
<evidence type="ECO:0000256" key="2">
    <source>
        <dbReference type="ARBA" id="ARBA00022723"/>
    </source>
</evidence>
<comment type="caution">
    <text evidence="5">The sequence shown here is derived from an EMBL/GenBank/DDBJ whole genome shotgun (WGS) entry which is preliminary data.</text>
</comment>
<protein>
    <recommendedName>
        <fullName evidence="4">DDE Tnp4 domain-containing protein</fullName>
    </recommendedName>
</protein>
<comment type="cofactor">
    <cofactor evidence="1">
        <name>a divalent metal cation</name>
        <dbReference type="ChEBI" id="CHEBI:60240"/>
    </cofactor>
</comment>
<dbReference type="Proteomes" id="UP001066276">
    <property type="component" value="Chromosome 5"/>
</dbReference>
<evidence type="ECO:0000313" key="5">
    <source>
        <dbReference type="EMBL" id="KAJ1157112.1"/>
    </source>
</evidence>
<proteinExistence type="predicted"/>
<dbReference type="EMBL" id="JANPWB010000009">
    <property type="protein sequence ID" value="KAJ1157112.1"/>
    <property type="molecule type" value="Genomic_DNA"/>
</dbReference>
<feature type="region of interest" description="Disordered" evidence="3">
    <location>
        <begin position="67"/>
        <end position="95"/>
    </location>
</feature>
<evidence type="ECO:0000256" key="1">
    <source>
        <dbReference type="ARBA" id="ARBA00001968"/>
    </source>
</evidence>
<feature type="domain" description="DDE Tnp4" evidence="4">
    <location>
        <begin position="3"/>
        <end position="58"/>
    </location>
</feature>
<organism evidence="5 6">
    <name type="scientific">Pleurodeles waltl</name>
    <name type="common">Iberian ribbed newt</name>
    <dbReference type="NCBI Taxonomy" id="8319"/>
    <lineage>
        <taxon>Eukaryota</taxon>
        <taxon>Metazoa</taxon>
        <taxon>Chordata</taxon>
        <taxon>Craniata</taxon>
        <taxon>Vertebrata</taxon>
        <taxon>Euteleostomi</taxon>
        <taxon>Amphibia</taxon>
        <taxon>Batrachia</taxon>
        <taxon>Caudata</taxon>
        <taxon>Salamandroidea</taxon>
        <taxon>Salamandridae</taxon>
        <taxon>Pleurodelinae</taxon>
        <taxon>Pleurodeles</taxon>
    </lineage>
</organism>
<evidence type="ECO:0000313" key="6">
    <source>
        <dbReference type="Proteomes" id="UP001066276"/>
    </source>
</evidence>
<evidence type="ECO:0000256" key="3">
    <source>
        <dbReference type="SAM" id="MobiDB-lite"/>
    </source>
</evidence>
<evidence type="ECO:0000259" key="4">
    <source>
        <dbReference type="Pfam" id="PF13359"/>
    </source>
</evidence>
<sequence length="108" mass="12188">MHGEVHFNDAHGKTQMPVEWDFGLLKARLRCLDKTGGAFLYSTDRVCQITVACCMLQNITLQQDIPIITEDGDREEPLGEDLEMPNEDDSGKEKGPVVCQDVIDRFFT</sequence>
<dbReference type="InterPro" id="IPR027806">
    <property type="entry name" value="HARBI1_dom"/>
</dbReference>
<dbReference type="AlphaFoldDB" id="A0AAV7RZF0"/>
<dbReference type="Pfam" id="PF13359">
    <property type="entry name" value="DDE_Tnp_4"/>
    <property type="match status" value="1"/>
</dbReference>
<keyword evidence="6" id="KW-1185">Reference proteome</keyword>
<accession>A0AAV7RZF0</accession>
<reference evidence="5" key="1">
    <citation type="journal article" date="2022" name="bioRxiv">
        <title>Sequencing and chromosome-scale assembly of the giantPleurodeles waltlgenome.</title>
        <authorList>
            <person name="Brown T."/>
            <person name="Elewa A."/>
            <person name="Iarovenko S."/>
            <person name="Subramanian E."/>
            <person name="Araus A.J."/>
            <person name="Petzold A."/>
            <person name="Susuki M."/>
            <person name="Suzuki K.-i.T."/>
            <person name="Hayashi T."/>
            <person name="Toyoda A."/>
            <person name="Oliveira C."/>
            <person name="Osipova E."/>
            <person name="Leigh N.D."/>
            <person name="Simon A."/>
            <person name="Yun M.H."/>
        </authorList>
    </citation>
    <scope>NUCLEOTIDE SEQUENCE</scope>
    <source>
        <strain evidence="5">20211129_DDA</strain>
        <tissue evidence="5">Liver</tissue>
    </source>
</reference>
<dbReference type="GO" id="GO:0046872">
    <property type="term" value="F:metal ion binding"/>
    <property type="evidence" value="ECO:0007669"/>
    <property type="project" value="UniProtKB-KW"/>
</dbReference>